<dbReference type="AlphaFoldDB" id="A0A067Q8E7"/>
<dbReference type="OrthoDB" id="2013972at2759"/>
<feature type="domain" description="Methyltransferase" evidence="2">
    <location>
        <begin position="110"/>
        <end position="206"/>
    </location>
</feature>
<dbReference type="CDD" id="cd02440">
    <property type="entry name" value="AdoMet_MTases"/>
    <property type="match status" value="1"/>
</dbReference>
<keyword evidence="4" id="KW-1185">Reference proteome</keyword>
<dbReference type="SUPFAM" id="SSF53335">
    <property type="entry name" value="S-adenosyl-L-methionine-dependent methyltransferases"/>
    <property type="match status" value="1"/>
</dbReference>
<proteinExistence type="predicted"/>
<dbReference type="STRING" id="933084.A0A067Q8E7"/>
<dbReference type="PANTHER" id="PTHR43591">
    <property type="entry name" value="METHYLTRANSFERASE"/>
    <property type="match status" value="1"/>
</dbReference>
<gene>
    <name evidence="3" type="ORF">JAAARDRAFT_29278</name>
</gene>
<evidence type="ECO:0000313" key="4">
    <source>
        <dbReference type="Proteomes" id="UP000027265"/>
    </source>
</evidence>
<dbReference type="InterPro" id="IPR029063">
    <property type="entry name" value="SAM-dependent_MTases_sf"/>
</dbReference>
<dbReference type="InterPro" id="IPR041698">
    <property type="entry name" value="Methyltransf_25"/>
</dbReference>
<dbReference type="Pfam" id="PF13649">
    <property type="entry name" value="Methyltransf_25"/>
    <property type="match status" value="1"/>
</dbReference>
<dbReference type="EMBL" id="KL197710">
    <property type="protein sequence ID" value="KDQ63259.1"/>
    <property type="molecule type" value="Genomic_DNA"/>
</dbReference>
<feature type="compositionally biased region" description="Low complexity" evidence="1">
    <location>
        <begin position="363"/>
        <end position="381"/>
    </location>
</feature>
<dbReference type="HOGENOM" id="CLU_029174_0_0_1"/>
<reference evidence="4" key="1">
    <citation type="journal article" date="2014" name="Proc. Natl. Acad. Sci. U.S.A.">
        <title>Extensive sampling of basidiomycete genomes demonstrates inadequacy of the white-rot/brown-rot paradigm for wood decay fungi.</title>
        <authorList>
            <person name="Riley R."/>
            <person name="Salamov A.A."/>
            <person name="Brown D.W."/>
            <person name="Nagy L.G."/>
            <person name="Floudas D."/>
            <person name="Held B.W."/>
            <person name="Levasseur A."/>
            <person name="Lombard V."/>
            <person name="Morin E."/>
            <person name="Otillar R."/>
            <person name="Lindquist E.A."/>
            <person name="Sun H."/>
            <person name="LaButti K.M."/>
            <person name="Schmutz J."/>
            <person name="Jabbour D."/>
            <person name="Luo H."/>
            <person name="Baker S.E."/>
            <person name="Pisabarro A.G."/>
            <person name="Walton J.D."/>
            <person name="Blanchette R.A."/>
            <person name="Henrissat B."/>
            <person name="Martin F."/>
            <person name="Cullen D."/>
            <person name="Hibbett D.S."/>
            <person name="Grigoriev I.V."/>
        </authorList>
    </citation>
    <scope>NUCLEOTIDE SEQUENCE [LARGE SCALE GENOMIC DNA]</scope>
    <source>
        <strain evidence="4">MUCL 33604</strain>
    </source>
</reference>
<evidence type="ECO:0000259" key="2">
    <source>
        <dbReference type="Pfam" id="PF13649"/>
    </source>
</evidence>
<dbReference type="Gene3D" id="3.40.50.150">
    <property type="entry name" value="Vaccinia Virus protein VP39"/>
    <property type="match status" value="1"/>
</dbReference>
<feature type="region of interest" description="Disordered" evidence="1">
    <location>
        <begin position="1"/>
        <end position="28"/>
    </location>
</feature>
<dbReference type="Proteomes" id="UP000027265">
    <property type="component" value="Unassembled WGS sequence"/>
</dbReference>
<organism evidence="3 4">
    <name type="scientific">Jaapia argillacea MUCL 33604</name>
    <dbReference type="NCBI Taxonomy" id="933084"/>
    <lineage>
        <taxon>Eukaryota</taxon>
        <taxon>Fungi</taxon>
        <taxon>Dikarya</taxon>
        <taxon>Basidiomycota</taxon>
        <taxon>Agaricomycotina</taxon>
        <taxon>Agaricomycetes</taxon>
        <taxon>Agaricomycetidae</taxon>
        <taxon>Jaapiales</taxon>
        <taxon>Jaapiaceae</taxon>
        <taxon>Jaapia</taxon>
    </lineage>
</organism>
<protein>
    <recommendedName>
        <fullName evidence="2">Methyltransferase domain-containing protein</fullName>
    </recommendedName>
</protein>
<evidence type="ECO:0000313" key="3">
    <source>
        <dbReference type="EMBL" id="KDQ63259.1"/>
    </source>
</evidence>
<evidence type="ECO:0000256" key="1">
    <source>
        <dbReference type="SAM" id="MobiDB-lite"/>
    </source>
</evidence>
<feature type="compositionally biased region" description="Polar residues" evidence="1">
    <location>
        <begin position="350"/>
        <end position="362"/>
    </location>
</feature>
<feature type="region of interest" description="Disordered" evidence="1">
    <location>
        <begin position="316"/>
        <end position="413"/>
    </location>
</feature>
<name>A0A067Q8E7_9AGAM</name>
<dbReference type="InParanoid" id="A0A067Q8E7"/>
<accession>A0A067Q8E7</accession>
<feature type="compositionally biased region" description="Polar residues" evidence="1">
    <location>
        <begin position="382"/>
        <end position="397"/>
    </location>
</feature>
<sequence>MVAGPSSSPPRRSTTTFSSSITSDSGISMVSNTPPFAFETRRLGRAKENQFTYKYGKRHHSYDPEKAPYPLCYDKEVIELEAIDNSFSASVNKTVTMIDWKDDGPPGKSLDLGCGAGLWIANAAKEWPKCHFVGFDMVNVQLPLSKLDPMIGDRVTFVHGNFLTNRLPFDDDEFDHVHVAGITHGVPENKWHFVFEEINRVLCPGGAVEMAIEDIHFPILPRWFTSPLRHRIGRTLSVHYPDGSRRPPIPSRSPSPTYAASHDHALLELLYYSIFESRFINTRPSAILPSYFTAVFRQVRSAPRINFPMPPLPPLPPLPLQKSTSGFSDPSAWLGPSAPPTRPSSMVFPPSTSTNPSELALNTPSTTAPTSDSTSTDCATTFSPSLSRESSGTSHLSPLSIPMVPTSSGGSNTKRSAVDFVAPEDGTSIGPTSTPCLIHRDSLNAQNGRTLAIHLYRAYKGVLACQESMWEELKDRIRNKSDNLRVLGWEDDEELEGLEFSRQKFERLVDRYRSDMQARLGLWHSLEEMGWIHPPRETLSKAELIEEERRHQAMLQARRFATEDDADTPSRSARVLVGFKLA</sequence>